<dbReference type="GO" id="GO:0005524">
    <property type="term" value="F:ATP binding"/>
    <property type="evidence" value="ECO:0007669"/>
    <property type="project" value="UniProtKB-KW"/>
</dbReference>
<keyword evidence="3" id="KW-0547">Nucleotide-binding</keyword>
<evidence type="ECO:0000313" key="5">
    <source>
        <dbReference type="EMBL" id="EQD69115.1"/>
    </source>
</evidence>
<reference evidence="5" key="2">
    <citation type="journal article" date="2014" name="ISME J.">
        <title>Microbial stratification in low pH oxic and suboxic macroscopic growths along an acid mine drainage.</title>
        <authorList>
            <person name="Mendez-Garcia C."/>
            <person name="Mesa V."/>
            <person name="Sprenger R.R."/>
            <person name="Richter M."/>
            <person name="Diez M.S."/>
            <person name="Solano J."/>
            <person name="Bargiela R."/>
            <person name="Golyshina O.V."/>
            <person name="Manteca A."/>
            <person name="Ramos J.L."/>
            <person name="Gallego J.R."/>
            <person name="Llorente I."/>
            <person name="Martins Dos Santos V.A."/>
            <person name="Jensen O.N."/>
            <person name="Pelaez A.I."/>
            <person name="Sanchez J."/>
            <person name="Ferrer M."/>
        </authorList>
    </citation>
    <scope>NUCLEOTIDE SEQUENCE</scope>
</reference>
<reference evidence="5" key="1">
    <citation type="submission" date="2013-08" db="EMBL/GenBank/DDBJ databases">
        <authorList>
            <person name="Mendez C."/>
            <person name="Richter M."/>
            <person name="Ferrer M."/>
            <person name="Sanchez J."/>
        </authorList>
    </citation>
    <scope>NUCLEOTIDE SEQUENCE</scope>
</reference>
<sequence length="166" mass="17226">AVLEEHLRSQGVRWARSTAYADGGAGAEVLATEVRGVAAQGRAARPIFAADLPVTEKLLTVARTLYGARGVASLPQAMMDLEALESVGLGRGPLCVAKTQLSLSDDAHRLGAPQAFDVRVHSWHPWTGAGFALASLGEILSMPGLPQDPAARHIGVNGSGEVTGLL</sequence>
<gene>
    <name evidence="5" type="ORF">B1B_05462</name>
</gene>
<evidence type="ECO:0000256" key="3">
    <source>
        <dbReference type="ARBA" id="ARBA00022741"/>
    </source>
</evidence>
<dbReference type="InterPro" id="IPR027417">
    <property type="entry name" value="P-loop_NTPase"/>
</dbReference>
<dbReference type="Gene3D" id="3.10.410.10">
    <property type="entry name" value="Formyltetrahydrofolate synthetase, domain 3"/>
    <property type="match status" value="1"/>
</dbReference>
<dbReference type="InterPro" id="IPR000559">
    <property type="entry name" value="Formate_THF_ligase"/>
</dbReference>
<keyword evidence="2 5" id="KW-0436">Ligase</keyword>
<name>T1CKZ9_9ZZZZ</name>
<feature type="non-terminal residue" evidence="5">
    <location>
        <position position="1"/>
    </location>
</feature>
<dbReference type="SUPFAM" id="SSF52540">
    <property type="entry name" value="P-loop containing nucleoside triphosphate hydrolases"/>
    <property type="match status" value="1"/>
</dbReference>
<dbReference type="AlphaFoldDB" id="T1CKZ9"/>
<evidence type="ECO:0000256" key="4">
    <source>
        <dbReference type="ARBA" id="ARBA00022840"/>
    </source>
</evidence>
<dbReference type="Pfam" id="PF01268">
    <property type="entry name" value="FTHFS"/>
    <property type="match status" value="1"/>
</dbReference>
<proteinExistence type="predicted"/>
<keyword evidence="1" id="KW-0554">One-carbon metabolism</keyword>
<keyword evidence="4" id="KW-0067">ATP-binding</keyword>
<comment type="caution">
    <text evidence="5">The sequence shown here is derived from an EMBL/GenBank/DDBJ whole genome shotgun (WGS) entry which is preliminary data.</text>
</comment>
<dbReference type="GO" id="GO:0006730">
    <property type="term" value="P:one-carbon metabolic process"/>
    <property type="evidence" value="ECO:0007669"/>
    <property type="project" value="UniProtKB-KW"/>
</dbReference>
<dbReference type="GO" id="GO:0004329">
    <property type="term" value="F:formate-tetrahydrofolate ligase activity"/>
    <property type="evidence" value="ECO:0007669"/>
    <property type="project" value="InterPro"/>
</dbReference>
<evidence type="ECO:0000256" key="2">
    <source>
        <dbReference type="ARBA" id="ARBA00022598"/>
    </source>
</evidence>
<protein>
    <submittedName>
        <fullName evidence="5">Formate--tetrahydrofolate ligase</fullName>
    </submittedName>
</protein>
<evidence type="ECO:0000256" key="1">
    <source>
        <dbReference type="ARBA" id="ARBA00022563"/>
    </source>
</evidence>
<accession>T1CKZ9</accession>
<organism evidence="5">
    <name type="scientific">mine drainage metagenome</name>
    <dbReference type="NCBI Taxonomy" id="410659"/>
    <lineage>
        <taxon>unclassified sequences</taxon>
        <taxon>metagenomes</taxon>
        <taxon>ecological metagenomes</taxon>
    </lineage>
</organism>
<dbReference type="EMBL" id="AUZY01003464">
    <property type="protein sequence ID" value="EQD69115.1"/>
    <property type="molecule type" value="Genomic_DNA"/>
</dbReference>